<feature type="region of interest" description="Disordered" evidence="1">
    <location>
        <begin position="133"/>
        <end position="196"/>
    </location>
</feature>
<evidence type="ECO:0000313" key="3">
    <source>
        <dbReference type="RefSeq" id="XP_053067110.1"/>
    </source>
</evidence>
<dbReference type="Proteomes" id="UP001652583">
    <property type="component" value="Chromosome E2"/>
</dbReference>
<dbReference type="GeneID" id="113604318"/>
<evidence type="ECO:0000256" key="1">
    <source>
        <dbReference type="SAM" id="MobiDB-lite"/>
    </source>
</evidence>
<reference evidence="3" key="1">
    <citation type="submission" date="2025-08" db="UniProtKB">
        <authorList>
            <consortium name="RefSeq"/>
        </authorList>
    </citation>
    <scope>IDENTIFICATION</scope>
    <source>
        <tissue evidence="3">Blood</tissue>
    </source>
</reference>
<sequence>MGKKGSGDGPAEEMGKDRGVNGKRGRVKEEKASDGARKQKEPALRLLVPHGPLLDPAPGRRAREAPRFYAAPCSVRGGGGRGGLSGHAAPPPWRARRRLGLRDPPHPRLGSQRAPRALRVAVAFNLPVPRLGEGAPGLRCRVPSLLRSLPPTSQRPRGDSSPGTGYGPPPPHSRQVRATGEATEAQSFSAARGVQASGGRRISPLLFIPVSSASNTVPGI</sequence>
<organism evidence="2 3">
    <name type="scientific">Acinonyx jubatus</name>
    <name type="common">Cheetah</name>
    <dbReference type="NCBI Taxonomy" id="32536"/>
    <lineage>
        <taxon>Eukaryota</taxon>
        <taxon>Metazoa</taxon>
        <taxon>Chordata</taxon>
        <taxon>Craniata</taxon>
        <taxon>Vertebrata</taxon>
        <taxon>Euteleostomi</taxon>
        <taxon>Mammalia</taxon>
        <taxon>Eutheria</taxon>
        <taxon>Laurasiatheria</taxon>
        <taxon>Carnivora</taxon>
        <taxon>Feliformia</taxon>
        <taxon>Felidae</taxon>
        <taxon>Felinae</taxon>
        <taxon>Acinonyx</taxon>
    </lineage>
</organism>
<dbReference type="RefSeq" id="XP_053067110.1">
    <property type="nucleotide sequence ID" value="XM_053211135.1"/>
</dbReference>
<gene>
    <name evidence="3" type="primary">LOC113604318</name>
</gene>
<accession>A0ABM3P603</accession>
<feature type="region of interest" description="Disordered" evidence="1">
    <location>
        <begin position="1"/>
        <end position="61"/>
    </location>
</feature>
<keyword evidence="2" id="KW-1185">Reference proteome</keyword>
<name>A0ABM3P603_ACIJB</name>
<feature type="compositionally biased region" description="Gly residues" evidence="1">
    <location>
        <begin position="76"/>
        <end position="85"/>
    </location>
</feature>
<feature type="compositionally biased region" description="Basic and acidic residues" evidence="1">
    <location>
        <begin position="27"/>
        <end position="43"/>
    </location>
</feature>
<protein>
    <submittedName>
        <fullName evidence="3">Uncharacterized protein LOC113604318</fullName>
    </submittedName>
</protein>
<evidence type="ECO:0000313" key="2">
    <source>
        <dbReference type="Proteomes" id="UP001652583"/>
    </source>
</evidence>
<proteinExistence type="predicted"/>
<feature type="region of interest" description="Disordered" evidence="1">
    <location>
        <begin position="74"/>
        <end position="114"/>
    </location>
</feature>